<name>A0A1X2YR34_BIFAD</name>
<protein>
    <submittedName>
        <fullName evidence="1">Uncharacterized protein</fullName>
    </submittedName>
</protein>
<accession>A0A1X2YR34</accession>
<organism evidence="1 2">
    <name type="scientific">Bifidobacterium adolescentis</name>
    <dbReference type="NCBI Taxonomy" id="1680"/>
    <lineage>
        <taxon>Bacteria</taxon>
        <taxon>Bacillati</taxon>
        <taxon>Actinomycetota</taxon>
        <taxon>Actinomycetes</taxon>
        <taxon>Bifidobacteriales</taxon>
        <taxon>Bifidobacteriaceae</taxon>
        <taxon>Bifidobacterium</taxon>
    </lineage>
</organism>
<sequence>MSGNGFGKEDISRTAIPARPYAKDMATINRLIARLQTISDDKAKGKITFQQANKKAVEAIHKARNTKSKSLQRKPLDYLERICENGWIREAVRKIPELYPYLDHPDLWLRKGA</sequence>
<dbReference type="EMBL" id="LNKD01000008">
    <property type="protein sequence ID" value="OSG84630.1"/>
    <property type="molecule type" value="Genomic_DNA"/>
</dbReference>
<reference evidence="1 2" key="1">
    <citation type="journal article" date="2016" name="Sci. Rep.">
        <title>Evaluation of genetic diversity among strains of the human gut commensal Bifidobacterium adolescentis.</title>
        <authorList>
            <person name="Duranti S."/>
            <person name="Milani C."/>
            <person name="Lugli G.A."/>
            <person name="Mancabelli L."/>
            <person name="Turroni F."/>
            <person name="Ferrario C."/>
            <person name="Mangifesta M."/>
            <person name="Viappiani A."/>
            <person name="Sanchez B."/>
            <person name="Margolles A."/>
            <person name="van Sinderen D."/>
            <person name="Ventura M."/>
        </authorList>
    </citation>
    <scope>NUCLEOTIDE SEQUENCE [LARGE SCALE GENOMIC DNA]</scope>
    <source>
        <strain evidence="1 2">487B</strain>
    </source>
</reference>
<evidence type="ECO:0000313" key="2">
    <source>
        <dbReference type="Proteomes" id="UP000193377"/>
    </source>
</evidence>
<proteinExistence type="predicted"/>
<dbReference type="Proteomes" id="UP000193377">
    <property type="component" value="Unassembled WGS sequence"/>
</dbReference>
<evidence type="ECO:0000313" key="1">
    <source>
        <dbReference type="EMBL" id="OSG84630.1"/>
    </source>
</evidence>
<dbReference type="AlphaFoldDB" id="A0A1X2YR34"/>
<gene>
    <name evidence="1" type="ORF">B0487_2117</name>
</gene>
<dbReference type="RefSeq" id="WP_085393546.1">
    <property type="nucleotide sequence ID" value="NZ_LNKD01000008.1"/>
</dbReference>
<comment type="caution">
    <text evidence="1">The sequence shown here is derived from an EMBL/GenBank/DDBJ whole genome shotgun (WGS) entry which is preliminary data.</text>
</comment>